<sequence>MTPIVKESLIKKGVPLASSIQKQLIKIQGTLTSSIQLRGEEPQEPYYYSFIRLKRQKIDLPVIFKTKENDQLTKPNLKKSDEVELTGHYSNSEKSVRKSFTATSYQLLSEKRIRKKCSGCLDIFTCSPAKNYDYCSKCELNGSRYLNKDSPCSECDGSGLIKFKGQPLRCCKLCYLPKQEKPAPKYLAK</sequence>
<evidence type="ECO:0000313" key="1">
    <source>
        <dbReference type="EMBL" id="CAG8630637.1"/>
    </source>
</evidence>
<dbReference type="Proteomes" id="UP000789570">
    <property type="component" value="Unassembled WGS sequence"/>
</dbReference>
<reference evidence="1" key="1">
    <citation type="submission" date="2021-06" db="EMBL/GenBank/DDBJ databases">
        <authorList>
            <person name="Kallberg Y."/>
            <person name="Tangrot J."/>
            <person name="Rosling A."/>
        </authorList>
    </citation>
    <scope>NUCLEOTIDE SEQUENCE</scope>
    <source>
        <strain evidence="1">UK204</strain>
    </source>
</reference>
<protein>
    <submittedName>
        <fullName evidence="1">3663_t:CDS:1</fullName>
    </submittedName>
</protein>
<dbReference type="EMBL" id="CAJVPQ010003532">
    <property type="protein sequence ID" value="CAG8630637.1"/>
    <property type="molecule type" value="Genomic_DNA"/>
</dbReference>
<dbReference type="OrthoDB" id="2329614at2759"/>
<organism evidence="1 2">
    <name type="scientific">Funneliformis caledonium</name>
    <dbReference type="NCBI Taxonomy" id="1117310"/>
    <lineage>
        <taxon>Eukaryota</taxon>
        <taxon>Fungi</taxon>
        <taxon>Fungi incertae sedis</taxon>
        <taxon>Mucoromycota</taxon>
        <taxon>Glomeromycotina</taxon>
        <taxon>Glomeromycetes</taxon>
        <taxon>Glomerales</taxon>
        <taxon>Glomeraceae</taxon>
        <taxon>Funneliformis</taxon>
    </lineage>
</organism>
<dbReference type="AlphaFoldDB" id="A0A9N9DBX0"/>
<gene>
    <name evidence="1" type="ORF">FCALED_LOCUS10051</name>
</gene>
<comment type="caution">
    <text evidence="1">The sequence shown here is derived from an EMBL/GenBank/DDBJ whole genome shotgun (WGS) entry which is preliminary data.</text>
</comment>
<keyword evidence="2" id="KW-1185">Reference proteome</keyword>
<evidence type="ECO:0000313" key="2">
    <source>
        <dbReference type="Proteomes" id="UP000789570"/>
    </source>
</evidence>
<proteinExistence type="predicted"/>
<name>A0A9N9DBX0_9GLOM</name>
<accession>A0A9N9DBX0</accession>